<dbReference type="RefSeq" id="WP_380075578.1">
    <property type="nucleotide sequence ID" value="NZ_JBHRZF010000011.1"/>
</dbReference>
<dbReference type="InterPro" id="IPR036086">
    <property type="entry name" value="ParB/Sulfiredoxin_sf"/>
</dbReference>
<keyword evidence="4" id="KW-1185">Reference proteome</keyword>
<feature type="region of interest" description="Disordered" evidence="1">
    <location>
        <begin position="156"/>
        <end position="175"/>
    </location>
</feature>
<feature type="domain" description="ParB-like N-terminal" evidence="2">
    <location>
        <begin position="18"/>
        <end position="109"/>
    </location>
</feature>
<dbReference type="SMART" id="SM00470">
    <property type="entry name" value="ParB"/>
    <property type="match status" value="1"/>
</dbReference>
<dbReference type="InterPro" id="IPR003115">
    <property type="entry name" value="ParB_N"/>
</dbReference>
<evidence type="ECO:0000259" key="2">
    <source>
        <dbReference type="SMART" id="SM00470"/>
    </source>
</evidence>
<dbReference type="SUPFAM" id="SSF110849">
    <property type="entry name" value="ParB/Sulfiredoxin"/>
    <property type="match status" value="1"/>
</dbReference>
<dbReference type="Gene3D" id="3.90.1530.10">
    <property type="entry name" value="Conserved hypothetical protein from pyrococcus furiosus pfu- 392566-001, ParB domain"/>
    <property type="match status" value="1"/>
</dbReference>
<dbReference type="EMBL" id="JBHRZF010000011">
    <property type="protein sequence ID" value="MFC3859412.1"/>
    <property type="molecule type" value="Genomic_DNA"/>
</dbReference>
<evidence type="ECO:0000313" key="3">
    <source>
        <dbReference type="EMBL" id="MFC3859412.1"/>
    </source>
</evidence>
<name>A0ABV8A5E5_9DEIO</name>
<sequence>MTPAAPRGRDQQPISTVTWIHRDELRANDYNPNTQAPPEHDLLKVSLLEDGWTQPLLVRPDLEIIDGFHRFTLSADPQVYALTDGYVPCVIKQHATRADQMLATIRANRARGEHGVLRMADIVRDMVDAEGLTFQQIMDRCGMEKEEVTRLYDRGGMTERGTQGKTAFSQGWVPR</sequence>
<protein>
    <submittedName>
        <fullName evidence="3">ParB N-terminal domain-containing protein</fullName>
    </submittedName>
</protein>
<organism evidence="3 4">
    <name type="scientific">Deinococcus antarcticus</name>
    <dbReference type="NCBI Taxonomy" id="1298767"/>
    <lineage>
        <taxon>Bacteria</taxon>
        <taxon>Thermotogati</taxon>
        <taxon>Deinococcota</taxon>
        <taxon>Deinococci</taxon>
        <taxon>Deinococcales</taxon>
        <taxon>Deinococcaceae</taxon>
        <taxon>Deinococcus</taxon>
    </lineage>
</organism>
<evidence type="ECO:0000313" key="4">
    <source>
        <dbReference type="Proteomes" id="UP001595748"/>
    </source>
</evidence>
<proteinExistence type="predicted"/>
<dbReference type="Proteomes" id="UP001595748">
    <property type="component" value="Unassembled WGS sequence"/>
</dbReference>
<feature type="compositionally biased region" description="Polar residues" evidence="1">
    <location>
        <begin position="160"/>
        <end position="169"/>
    </location>
</feature>
<accession>A0ABV8A5E5</accession>
<gene>
    <name evidence="3" type="ORF">ACFOPQ_01305</name>
</gene>
<evidence type="ECO:0000256" key="1">
    <source>
        <dbReference type="SAM" id="MobiDB-lite"/>
    </source>
</evidence>
<comment type="caution">
    <text evidence="3">The sequence shown here is derived from an EMBL/GenBank/DDBJ whole genome shotgun (WGS) entry which is preliminary data.</text>
</comment>
<reference evidence="4" key="1">
    <citation type="journal article" date="2019" name="Int. J. Syst. Evol. Microbiol.">
        <title>The Global Catalogue of Microorganisms (GCM) 10K type strain sequencing project: providing services to taxonomists for standard genome sequencing and annotation.</title>
        <authorList>
            <consortium name="The Broad Institute Genomics Platform"/>
            <consortium name="The Broad Institute Genome Sequencing Center for Infectious Disease"/>
            <person name="Wu L."/>
            <person name="Ma J."/>
        </authorList>
    </citation>
    <scope>NUCLEOTIDE SEQUENCE [LARGE SCALE GENOMIC DNA]</scope>
    <source>
        <strain evidence="4">CCTCC AB 2013263</strain>
    </source>
</reference>